<accession>A0A915EEV8</accession>
<keyword evidence="3" id="KW-1185">Reference proteome</keyword>
<dbReference type="PANTHER" id="PTHR21679">
    <property type="entry name" value="DOMAIN OF UNKNOWN FUNCTION DB DOMAIN-CONTAINING PROTEIN-RELATED"/>
    <property type="match status" value="1"/>
</dbReference>
<dbReference type="WBParaSite" id="jg5613">
    <property type="protein sequence ID" value="jg5613"/>
    <property type="gene ID" value="jg5613"/>
</dbReference>
<evidence type="ECO:0000259" key="2">
    <source>
        <dbReference type="Pfam" id="PF01682"/>
    </source>
</evidence>
<feature type="compositionally biased region" description="Low complexity" evidence="1">
    <location>
        <begin position="200"/>
        <end position="226"/>
    </location>
</feature>
<protein>
    <recommendedName>
        <fullName evidence="2">Domain of unknown function DB domain-containing protein</fullName>
    </recommendedName>
</protein>
<reference evidence="4" key="1">
    <citation type="submission" date="2022-11" db="UniProtKB">
        <authorList>
            <consortium name="WormBaseParasite"/>
        </authorList>
    </citation>
    <scope>IDENTIFICATION</scope>
</reference>
<evidence type="ECO:0000256" key="1">
    <source>
        <dbReference type="SAM" id="MobiDB-lite"/>
    </source>
</evidence>
<dbReference type="Pfam" id="PF01682">
    <property type="entry name" value="DB"/>
    <property type="match status" value="1"/>
</dbReference>
<dbReference type="Proteomes" id="UP000887574">
    <property type="component" value="Unplaced"/>
</dbReference>
<name>A0A915EEV8_9BILA</name>
<dbReference type="AlphaFoldDB" id="A0A915EEV8"/>
<dbReference type="PANTHER" id="PTHR21679:SF6">
    <property type="entry name" value="DOMAIN OF UNKNOWN FUNCTION DB DOMAIN-CONTAINING PROTEIN"/>
    <property type="match status" value="1"/>
</dbReference>
<feature type="region of interest" description="Disordered" evidence="1">
    <location>
        <begin position="64"/>
        <end position="109"/>
    </location>
</feature>
<evidence type="ECO:0000313" key="3">
    <source>
        <dbReference type="Proteomes" id="UP000887574"/>
    </source>
</evidence>
<evidence type="ECO:0000313" key="4">
    <source>
        <dbReference type="WBParaSite" id="jg5613"/>
    </source>
</evidence>
<proteinExistence type="predicted"/>
<feature type="region of interest" description="Disordered" evidence="1">
    <location>
        <begin position="183"/>
        <end position="229"/>
    </location>
</feature>
<feature type="domain" description="Domain of unknown function DB" evidence="2">
    <location>
        <begin position="299"/>
        <end position="370"/>
    </location>
</feature>
<organism evidence="3 4">
    <name type="scientific">Ditylenchus dipsaci</name>
    <dbReference type="NCBI Taxonomy" id="166011"/>
    <lineage>
        <taxon>Eukaryota</taxon>
        <taxon>Metazoa</taxon>
        <taxon>Ecdysozoa</taxon>
        <taxon>Nematoda</taxon>
        <taxon>Chromadorea</taxon>
        <taxon>Rhabditida</taxon>
        <taxon>Tylenchina</taxon>
        <taxon>Tylenchomorpha</taxon>
        <taxon>Sphaerularioidea</taxon>
        <taxon>Anguinidae</taxon>
        <taxon>Anguininae</taxon>
        <taxon>Ditylenchus</taxon>
    </lineage>
</organism>
<sequence length="412" mass="44866">MQLNQPPLEPRPKSHQILVNQQPMDLPMLQLRLFHPINLQDKLSLMSSWPKYSSTVRHIFGQNQAQSQGLPQQQGISQFGQGGQAQQFGQQQQGVAGQQPGNSPFANPFQPFLQQSYVANKHILNKHPSPVPTHQPLQGLPQAQQLLPQTQAGYAQQGQNNFGAQSAVNSPDQQALANSQYTYGPVTDSQRPRQIYSNGPANNLPAPQQPLLATLPPTQPVAPALPSKQPNRFAAVPTAVVTASNSIDPAAVYVNKNGYAEKSGAIAGSAFPQPSTCSKHPNWEPCITKEIANQRFSNCCQRLGDGCSQLCSYDQTLTVLQLAVLTGRCPIGKVADMMICASGYEDATSCCQAHNVFEMGYEHCRPYCNPAAGLPNDGMLAEKYRAWANSLRFSGVSMFYKTIESKSRLSHG</sequence>
<dbReference type="InterPro" id="IPR002602">
    <property type="entry name" value="DB"/>
</dbReference>
<feature type="compositionally biased region" description="Low complexity" evidence="1">
    <location>
        <begin position="64"/>
        <end position="101"/>
    </location>
</feature>